<dbReference type="EMBL" id="CABFNS010000826">
    <property type="protein sequence ID" value="VUC30874.1"/>
    <property type="molecule type" value="Genomic_DNA"/>
</dbReference>
<reference evidence="1 2" key="1">
    <citation type="submission" date="2019-06" db="EMBL/GenBank/DDBJ databases">
        <authorList>
            <person name="Broberg M."/>
        </authorList>
    </citation>
    <scope>NUCLEOTIDE SEQUENCE [LARGE SCALE GENOMIC DNA]</scope>
</reference>
<protein>
    <submittedName>
        <fullName evidence="1">Uncharacterized protein</fullName>
    </submittedName>
</protein>
<evidence type="ECO:0000313" key="1">
    <source>
        <dbReference type="EMBL" id="VUC30874.1"/>
    </source>
</evidence>
<gene>
    <name evidence="1" type="ORF">CLO192961_LOCUS296222</name>
</gene>
<accession>A0ABY6UM10</accession>
<proteinExistence type="predicted"/>
<keyword evidence="2" id="KW-1185">Reference proteome</keyword>
<sequence length="114" mass="13389">MLQLKKRLQLDQWGRYPSEEVAAVIEPLLAWIDKVSPSASQTYPQPWGTRRHVECAVLQNFLAETFSMDFAELFRGKTEAELEELARSFSFEQCEKRDGLNRKMSEHARIWKKE</sequence>
<organism evidence="1 2">
    <name type="scientific">Bionectria ochroleuca</name>
    <name type="common">Gliocladium roseum</name>
    <dbReference type="NCBI Taxonomy" id="29856"/>
    <lineage>
        <taxon>Eukaryota</taxon>
        <taxon>Fungi</taxon>
        <taxon>Dikarya</taxon>
        <taxon>Ascomycota</taxon>
        <taxon>Pezizomycotina</taxon>
        <taxon>Sordariomycetes</taxon>
        <taxon>Hypocreomycetidae</taxon>
        <taxon>Hypocreales</taxon>
        <taxon>Bionectriaceae</taxon>
        <taxon>Clonostachys</taxon>
    </lineage>
</organism>
<name>A0ABY6UM10_BIOOC</name>
<evidence type="ECO:0000313" key="2">
    <source>
        <dbReference type="Proteomes" id="UP000766486"/>
    </source>
</evidence>
<dbReference type="Proteomes" id="UP000766486">
    <property type="component" value="Unassembled WGS sequence"/>
</dbReference>
<comment type="caution">
    <text evidence="1">The sequence shown here is derived from an EMBL/GenBank/DDBJ whole genome shotgun (WGS) entry which is preliminary data.</text>
</comment>